<dbReference type="InterPro" id="IPR001579">
    <property type="entry name" value="Glyco_hydro_18_chit_AS"/>
</dbReference>
<dbReference type="GO" id="GO:0008061">
    <property type="term" value="F:chitin binding"/>
    <property type="evidence" value="ECO:0007669"/>
    <property type="project" value="InterPro"/>
</dbReference>
<dbReference type="EMBL" id="VJMZ01000001">
    <property type="protein sequence ID" value="TRM10635.1"/>
    <property type="molecule type" value="Genomic_DNA"/>
</dbReference>
<feature type="domain" description="SLH" evidence="5">
    <location>
        <begin position="491"/>
        <end position="551"/>
    </location>
</feature>
<accession>A0A549YFI8</accession>
<dbReference type="Gene3D" id="1.10.101.10">
    <property type="entry name" value="PGBD-like superfamily/PGBD"/>
    <property type="match status" value="1"/>
</dbReference>
<dbReference type="Pfam" id="PF00395">
    <property type="entry name" value="SLH"/>
    <property type="match status" value="3"/>
</dbReference>
<gene>
    <name evidence="7" type="ORF">FH966_02245</name>
</gene>
<evidence type="ECO:0000259" key="5">
    <source>
        <dbReference type="PROSITE" id="PS51272"/>
    </source>
</evidence>
<keyword evidence="1" id="KW-0732">Signal</keyword>
<dbReference type="Gene3D" id="3.10.50.10">
    <property type="match status" value="1"/>
</dbReference>
<dbReference type="PROSITE" id="PS51272">
    <property type="entry name" value="SLH"/>
    <property type="match status" value="3"/>
</dbReference>
<evidence type="ECO:0000256" key="1">
    <source>
        <dbReference type="ARBA" id="ARBA00022729"/>
    </source>
</evidence>
<dbReference type="InterPro" id="IPR029070">
    <property type="entry name" value="Chitinase_insertion_sf"/>
</dbReference>
<evidence type="ECO:0000259" key="6">
    <source>
        <dbReference type="PROSITE" id="PS51910"/>
    </source>
</evidence>
<feature type="domain" description="SLH" evidence="5">
    <location>
        <begin position="552"/>
        <end position="615"/>
    </location>
</feature>
<evidence type="ECO:0000256" key="2">
    <source>
        <dbReference type="ARBA" id="ARBA00022801"/>
    </source>
</evidence>
<dbReference type="InterPro" id="IPR001223">
    <property type="entry name" value="Glyco_hydro18_cat"/>
</dbReference>
<keyword evidence="2 4" id="KW-0378">Hydrolase</keyword>
<dbReference type="PANTHER" id="PTHR46066:SF2">
    <property type="entry name" value="CHITINASE DOMAIN-CONTAINING PROTEIN 1"/>
    <property type="match status" value="1"/>
</dbReference>
<dbReference type="Pfam" id="PF00704">
    <property type="entry name" value="Glyco_hydro_18"/>
    <property type="match status" value="1"/>
</dbReference>
<name>A0A549YFI8_9BACI</name>
<comment type="caution">
    <text evidence="7">The sequence shown here is derived from an EMBL/GenBank/DDBJ whole genome shotgun (WGS) entry which is preliminary data.</text>
</comment>
<dbReference type="SMART" id="SM00636">
    <property type="entry name" value="Glyco_18"/>
    <property type="match status" value="1"/>
</dbReference>
<organism evidence="7 8">
    <name type="scientific">Lentibacillus cibarius</name>
    <dbReference type="NCBI Taxonomy" id="2583219"/>
    <lineage>
        <taxon>Bacteria</taxon>
        <taxon>Bacillati</taxon>
        <taxon>Bacillota</taxon>
        <taxon>Bacilli</taxon>
        <taxon>Bacillales</taxon>
        <taxon>Bacillaceae</taxon>
        <taxon>Lentibacillus</taxon>
    </lineage>
</organism>
<reference evidence="7 8" key="1">
    <citation type="submission" date="2019-07" db="EMBL/GenBank/DDBJ databases">
        <title>Genomic analysis of Lentibacillus sp. NKC851-2.</title>
        <authorList>
            <person name="Oh Y.J."/>
        </authorList>
    </citation>
    <scope>NUCLEOTIDE SEQUENCE [LARGE SCALE GENOMIC DNA]</scope>
    <source>
        <strain evidence="7 8">NKC851-2</strain>
    </source>
</reference>
<dbReference type="SUPFAM" id="SSF51445">
    <property type="entry name" value="(Trans)glycosidases"/>
    <property type="match status" value="1"/>
</dbReference>
<dbReference type="GO" id="GO:0005975">
    <property type="term" value="P:carbohydrate metabolic process"/>
    <property type="evidence" value="ECO:0007669"/>
    <property type="project" value="InterPro"/>
</dbReference>
<dbReference type="PROSITE" id="PS01095">
    <property type="entry name" value="GH18_1"/>
    <property type="match status" value="1"/>
</dbReference>
<protein>
    <submittedName>
        <fullName evidence="7">Glycoside hydrolase</fullName>
    </submittedName>
</protein>
<dbReference type="SUPFAM" id="SSF47090">
    <property type="entry name" value="PGBD-like"/>
    <property type="match status" value="1"/>
</dbReference>
<evidence type="ECO:0000256" key="3">
    <source>
        <dbReference type="ARBA" id="ARBA00023295"/>
    </source>
</evidence>
<dbReference type="Gene3D" id="3.20.20.80">
    <property type="entry name" value="Glycosidases"/>
    <property type="match status" value="1"/>
</dbReference>
<dbReference type="InterPro" id="IPR036365">
    <property type="entry name" value="PGBD-like_sf"/>
</dbReference>
<dbReference type="InterPro" id="IPR001119">
    <property type="entry name" value="SLH_dom"/>
</dbReference>
<dbReference type="InterPro" id="IPR017853">
    <property type="entry name" value="GH"/>
</dbReference>
<feature type="domain" description="GH18" evidence="6">
    <location>
        <begin position="89"/>
        <end position="419"/>
    </location>
</feature>
<feature type="domain" description="SLH" evidence="5">
    <location>
        <begin position="427"/>
        <end position="490"/>
    </location>
</feature>
<dbReference type="InterPro" id="IPR011583">
    <property type="entry name" value="Chitinase_II/V-like_cat"/>
</dbReference>
<dbReference type="PROSITE" id="PS51910">
    <property type="entry name" value="GH18_2"/>
    <property type="match status" value="1"/>
</dbReference>
<dbReference type="AlphaFoldDB" id="A0A549YFI8"/>
<dbReference type="InterPro" id="IPR036366">
    <property type="entry name" value="PGBDSf"/>
</dbReference>
<evidence type="ECO:0000313" key="7">
    <source>
        <dbReference type="EMBL" id="TRM10635.1"/>
    </source>
</evidence>
<dbReference type="RefSeq" id="WP_142789914.1">
    <property type="nucleotide sequence ID" value="NZ_VJMZ01000001.1"/>
</dbReference>
<dbReference type="InterPro" id="IPR002477">
    <property type="entry name" value="Peptidoglycan-bd-like"/>
</dbReference>
<dbReference type="GO" id="GO:0004553">
    <property type="term" value="F:hydrolase activity, hydrolyzing O-glycosyl compounds"/>
    <property type="evidence" value="ECO:0007669"/>
    <property type="project" value="InterPro"/>
</dbReference>
<keyword evidence="3 4" id="KW-0326">Glycosidase</keyword>
<evidence type="ECO:0000313" key="8">
    <source>
        <dbReference type="Proteomes" id="UP000319280"/>
    </source>
</evidence>
<proteinExistence type="predicted"/>
<sequence length="688" mass="77141">MRFIDYRLEHTAKGYVVYLYLDPNLEEFSSELGEIPDKKERHLRRSVSQFVQKHFKGLPVVTAKVLIGGTLLTAIPIQSDSVSAHDASYNMSYIFTGTTTSRIAAVDRTKGALNVVAPSYFNLNADGSLRLSQMLDQTFVQSMHDRGIKVVPFLSNHWDRALGRKALANREQLTDQIVEAIDNYHLDGVNVDIENVTDEDRDAYTDLVRLLSEKVPDDKEVSVAVAANPNQQKQGWHGSYDNQELATYADYLLLMAYDESYEGGPAGPVASIDWVERSIKTMVEIEGIPSEKIVLGLPFFGRYWKTSESTGGYGVSNHRVEALIDKYDGRVTFDEQAQSPKATFTIKESDPTSVISGRTLTPGTYEVWYENNRSIHAKIDLVHKYNLKGTGSWSLGQESPSIWDDYTAWVSDDDGFGDESSDTDGQQPAFPFTDAENHWARDAILFVKQKGWFEGREDATFAPNEGLTRAQAASVLVSTLELKPTDSLGQSFSDVSRDYWAWEAIEIAKQHHIFEGRRDGTFGPEERLTREQMAVVFDSIFQHLYDDAKKSDPVHFTDVPTDRWSYDAIAAVNQQDFFYGNEKNQFRPSDTVKRAEMAVVLTNAADRIALYKNDSIFPSVLQNGSQGADVTLAQFHLKKLGKFHGDATGVFDSKMEEAVRSFQRDEHLAVDGSIGPNTAEKLLEASKE</sequence>
<dbReference type="Proteomes" id="UP000319280">
    <property type="component" value="Unassembled WGS sequence"/>
</dbReference>
<keyword evidence="8" id="KW-1185">Reference proteome</keyword>
<dbReference type="PANTHER" id="PTHR46066">
    <property type="entry name" value="CHITINASE DOMAIN-CONTAINING PROTEIN 1 FAMILY MEMBER"/>
    <property type="match status" value="1"/>
</dbReference>
<evidence type="ECO:0000256" key="4">
    <source>
        <dbReference type="RuleBase" id="RU000489"/>
    </source>
</evidence>
<dbReference type="Pfam" id="PF01471">
    <property type="entry name" value="PG_binding_1"/>
    <property type="match status" value="1"/>
</dbReference>